<evidence type="ECO:0000313" key="21">
    <source>
        <dbReference type="Proteomes" id="UP000275843"/>
    </source>
</evidence>
<dbReference type="EMBL" id="CP011057">
    <property type="protein sequence ID" value="AKA79896.1"/>
    <property type="molecule type" value="Genomic_DNA"/>
</dbReference>
<dbReference type="KEGG" id="ssol:SULB_2348"/>
<dbReference type="KEGG" id="ssof:SULC_2345"/>
<dbReference type="AlphaFoldDB" id="A0A0E3K6G7"/>
<evidence type="ECO:0000313" key="7">
    <source>
        <dbReference type="EMBL" id="AZF76852.1"/>
    </source>
</evidence>
<dbReference type="Proteomes" id="UP000076770">
    <property type="component" value="Chromosome i"/>
</dbReference>
<proteinExistence type="predicted"/>
<reference evidence="11 24" key="6">
    <citation type="journal article" date="2020" name="Nat. Commun.">
        <title>The structures of two archaeal type IV pili illuminate evolutionary relationships.</title>
        <authorList>
            <person name="Wang F."/>
            <person name="Baquero D.P."/>
            <person name="Su Z."/>
            <person name="Beltran L.C."/>
            <person name="Prangishvili D."/>
            <person name="Krupovic M."/>
            <person name="Egelman E.H."/>
        </authorList>
    </citation>
    <scope>NUCLEOTIDE SEQUENCE [LARGE SCALE GENOMIC DNA]</scope>
    <source>
        <strain evidence="11 24">POZ149</strain>
    </source>
</reference>
<dbReference type="EMBL" id="CP011055">
    <property type="protein sequence ID" value="AKA74508.1"/>
    <property type="molecule type" value="Genomic_DNA"/>
</dbReference>
<dbReference type="Proteomes" id="UP000033085">
    <property type="component" value="Chromosome"/>
</dbReference>
<evidence type="ECO:0000313" key="2">
    <source>
        <dbReference type="EMBL" id="AKA77204.1"/>
    </source>
</evidence>
<evidence type="ECO:0000313" key="24">
    <source>
        <dbReference type="Proteomes" id="UP000594632"/>
    </source>
</evidence>
<dbReference type="KEGG" id="ssoa:SULA_2347"/>
<accession>A0A0E3K6G7</accession>
<reference evidence="1" key="5">
    <citation type="submission" date="2018-10" db="EMBL/GenBank/DDBJ databases">
        <authorList>
            <person name="McCarthy S."/>
            <person name="Gradnigo J."/>
            <person name="Johnson T."/>
            <person name="Payne S."/>
            <person name="Lipzen A."/>
            <person name="Schackwitz W."/>
            <person name="Martin J."/>
            <person name="Moriyama E."/>
            <person name="Blum P."/>
        </authorList>
    </citation>
    <scope>NUCLEOTIDE SEQUENCE</scope>
    <source>
        <strain evidence="1">SARC-B</strain>
        <strain evidence="2">SARC-C</strain>
        <strain evidence="3">SULA</strain>
    </source>
</reference>
<evidence type="ECO:0000313" key="15">
    <source>
        <dbReference type="Proteomes" id="UP000033106"/>
    </source>
</evidence>
<dbReference type="Proteomes" id="UP000594632">
    <property type="component" value="Chromosome"/>
</dbReference>
<dbReference type="Proteomes" id="UP000278715">
    <property type="component" value="Chromosome"/>
</dbReference>
<dbReference type="Proteomes" id="UP000269431">
    <property type="component" value="Chromosome"/>
</dbReference>
<organism evidence="1 14">
    <name type="scientific">Saccharolobus solfataricus</name>
    <name type="common">Sulfolobus solfataricus</name>
    <dbReference type="NCBI Taxonomy" id="2287"/>
    <lineage>
        <taxon>Archaea</taxon>
        <taxon>Thermoproteota</taxon>
        <taxon>Thermoprotei</taxon>
        <taxon>Sulfolobales</taxon>
        <taxon>Sulfolobaceae</taxon>
        <taxon>Saccharolobus</taxon>
    </lineage>
</organism>
<evidence type="ECO:0000313" key="13">
    <source>
        <dbReference type="Proteomes" id="UP000033057"/>
    </source>
</evidence>
<sequence length="78" mass="8487">MSEMLAIPVTTSLPSTKEKYRSTISVPTNPAISIVISIRIILINGSLMNSFDKGKASLASSRGGVKLLNSEYFKVLWN</sequence>
<reference evidence="17 18" key="4">
    <citation type="journal article" date="2018" name="Proc. Natl. Acad. Sci. U.S.A.">
        <title>Nonmutational mechanism of inheritance in the Archaeon Sulfolobus solfataricus.</title>
        <authorList>
            <person name="Payne S."/>
            <person name="McCarthy S."/>
            <person name="Johnson T."/>
            <person name="North E."/>
            <person name="Blum P."/>
        </authorList>
    </citation>
    <scope>NUCLEOTIDE SEQUENCE [LARGE SCALE GENOMIC DNA]</scope>
    <source>
        <strain evidence="5 17">SARC-H</strain>
        <strain evidence="6 21">SARC-I</strain>
        <strain evidence="8 22">SARC-N</strain>
        <strain evidence="9 23">SARC-O</strain>
        <strain evidence="10 18">SUL120</strain>
        <strain evidence="4 19">SULG</strain>
        <strain evidence="7 20">SULM</strain>
    </source>
</reference>
<evidence type="ECO:0000313" key="14">
    <source>
        <dbReference type="Proteomes" id="UP000033085"/>
    </source>
</evidence>
<dbReference type="EMBL" id="CP050869">
    <property type="protein sequence ID" value="QPG48873.1"/>
    <property type="molecule type" value="Genomic_DNA"/>
</dbReference>
<dbReference type="Proteomes" id="UP000273443">
    <property type="component" value="Chromosome"/>
</dbReference>
<protein>
    <submittedName>
        <fullName evidence="1">Uncharacterized protein</fullName>
    </submittedName>
</protein>
<evidence type="ECO:0000313" key="1">
    <source>
        <dbReference type="EMBL" id="AKA74508.1"/>
    </source>
</evidence>
<dbReference type="EMBL" id="LT549890">
    <property type="protein sequence ID" value="SAI85151.1"/>
    <property type="molecule type" value="Genomic_DNA"/>
</dbReference>
<dbReference type="EMBL" id="CP033241">
    <property type="protein sequence ID" value="AZF84647.1"/>
    <property type="molecule type" value="Genomic_DNA"/>
</dbReference>
<evidence type="ECO:0000313" key="6">
    <source>
        <dbReference type="EMBL" id="AZF74229.1"/>
    </source>
</evidence>
<evidence type="ECO:0000313" key="9">
    <source>
        <dbReference type="EMBL" id="AZF82064.1"/>
    </source>
</evidence>
<evidence type="ECO:0000313" key="5">
    <source>
        <dbReference type="EMBL" id="AZF71609.1"/>
    </source>
</evidence>
<gene>
    <name evidence="11" type="ORF">HFC64_01975</name>
    <name evidence="12" type="ORF">SSOP1_1597</name>
    <name evidence="3" type="ORF">SULA_2347</name>
    <name evidence="1" type="ORF">SULB_2348</name>
    <name evidence="2" type="ORF">SULC_2345</name>
    <name evidence="4" type="ORF">SULG_11885</name>
    <name evidence="5" type="ORF">SULH_11885</name>
    <name evidence="6" type="ORF">SULI_11885</name>
    <name evidence="7" type="ORF">SULM_11875</name>
    <name evidence="8" type="ORF">SULN_11875</name>
    <name evidence="9" type="ORF">SULO_11885</name>
    <name evidence="10" type="ORF">SULZ_11885</name>
</gene>
<evidence type="ECO:0000313" key="3">
    <source>
        <dbReference type="EMBL" id="AKA79896.1"/>
    </source>
</evidence>
<evidence type="ECO:0000313" key="22">
    <source>
        <dbReference type="Proteomes" id="UP000278715"/>
    </source>
</evidence>
<dbReference type="EMBL" id="CP033239">
    <property type="protein sequence ID" value="AZF79459.1"/>
    <property type="molecule type" value="Genomic_DNA"/>
</dbReference>
<dbReference type="Proteomes" id="UP000273194">
    <property type="component" value="Chromosome"/>
</dbReference>
<evidence type="ECO:0000313" key="19">
    <source>
        <dbReference type="Proteomes" id="UP000273194"/>
    </source>
</evidence>
<reference evidence="16" key="2">
    <citation type="submission" date="2016-04" db="EMBL/GenBank/DDBJ databases">
        <authorList>
            <person name="Shah S.A."/>
            <person name="Garrett R.A."/>
        </authorList>
    </citation>
    <scope>NUCLEOTIDE SEQUENCE [LARGE SCALE GENOMIC DNA]</scope>
    <source>
        <strain evidence="16">ATCC 35091 / DSM 1616 / JCM 8930 / NBRC 15331 / P1</strain>
    </source>
</reference>
<dbReference type="Proteomes" id="UP000033057">
    <property type="component" value="Chromosome"/>
</dbReference>
<evidence type="ECO:0000313" key="8">
    <source>
        <dbReference type="EMBL" id="AZF79459.1"/>
    </source>
</evidence>
<dbReference type="EMBL" id="CP033237">
    <property type="protein sequence ID" value="AZF74229.1"/>
    <property type="molecule type" value="Genomic_DNA"/>
</dbReference>
<evidence type="ECO:0000313" key="18">
    <source>
        <dbReference type="Proteomes" id="UP000269431"/>
    </source>
</evidence>
<evidence type="ECO:0000313" key="4">
    <source>
        <dbReference type="EMBL" id="AZF68989.1"/>
    </source>
</evidence>
<evidence type="ECO:0000313" key="11">
    <source>
        <dbReference type="EMBL" id="QPG48873.1"/>
    </source>
</evidence>
<reference evidence="13 14" key="1">
    <citation type="journal article" date="2015" name="Genome Announc.">
        <title>Complete Genome Sequence of Sulfolobus solfataricus Strain 98/2 and Evolved Derivatives.</title>
        <authorList>
            <person name="McCarthy S."/>
            <person name="Gradnigo J."/>
            <person name="Johnson T."/>
            <person name="Payne S."/>
            <person name="Lipzen A."/>
            <person name="Martin J."/>
            <person name="Schackwitz W."/>
            <person name="Moriyama E."/>
            <person name="Blum P."/>
        </authorList>
    </citation>
    <scope>NUCLEOTIDE SEQUENCE [LARGE SCALE GENOMIC DNA]</scope>
    <source>
        <strain evidence="13">98/2 SULC</strain>
        <strain evidence="1">SARC-B</strain>
        <strain evidence="2">SARC-C</strain>
        <strain evidence="3 15">SULA</strain>
        <strain evidence="14">SULB</strain>
    </source>
</reference>
<dbReference type="EMBL" id="CP033238">
    <property type="protein sequence ID" value="AZF76852.1"/>
    <property type="molecule type" value="Genomic_DNA"/>
</dbReference>
<evidence type="ECO:0000313" key="10">
    <source>
        <dbReference type="EMBL" id="AZF84647.1"/>
    </source>
</evidence>
<evidence type="ECO:0000313" key="23">
    <source>
        <dbReference type="Proteomes" id="UP000282269"/>
    </source>
</evidence>
<evidence type="ECO:0000313" key="17">
    <source>
        <dbReference type="Proteomes" id="UP000267993"/>
    </source>
</evidence>
<evidence type="ECO:0000313" key="12">
    <source>
        <dbReference type="EMBL" id="SAI85151.1"/>
    </source>
</evidence>
<evidence type="ECO:0000313" key="16">
    <source>
        <dbReference type="Proteomes" id="UP000076770"/>
    </source>
</evidence>
<dbReference type="Proteomes" id="UP000275843">
    <property type="component" value="Chromosome"/>
</dbReference>
<dbReference type="PATRIC" id="fig|2287.6.peg.2462"/>
<dbReference type="Proteomes" id="UP000267993">
    <property type="component" value="Chromosome"/>
</dbReference>
<dbReference type="EMBL" id="CP033240">
    <property type="protein sequence ID" value="AZF82064.1"/>
    <property type="molecule type" value="Genomic_DNA"/>
</dbReference>
<dbReference type="EMBL" id="CP033235">
    <property type="protein sequence ID" value="AZF68989.1"/>
    <property type="molecule type" value="Genomic_DNA"/>
</dbReference>
<name>A0A0E3K6G7_SACSO</name>
<evidence type="ECO:0000313" key="20">
    <source>
        <dbReference type="Proteomes" id="UP000273443"/>
    </source>
</evidence>
<reference evidence="12" key="3">
    <citation type="submission" date="2016-04" db="EMBL/GenBank/DDBJ databases">
        <authorList>
            <person name="Evans L.H."/>
            <person name="Alamgir A."/>
            <person name="Owens N."/>
            <person name="Weber N.D."/>
            <person name="Virtaneva K."/>
            <person name="Barbian K."/>
            <person name="Babar A."/>
            <person name="Rosenke K."/>
        </authorList>
    </citation>
    <scope>NUCLEOTIDE SEQUENCE</scope>
    <source>
        <strain evidence="12">P1</strain>
    </source>
</reference>
<dbReference type="EMBL" id="CP011056">
    <property type="protein sequence ID" value="AKA77204.1"/>
    <property type="molecule type" value="Genomic_DNA"/>
</dbReference>
<dbReference type="EMBL" id="CP033236">
    <property type="protein sequence ID" value="AZF71609.1"/>
    <property type="molecule type" value="Genomic_DNA"/>
</dbReference>
<dbReference type="Proteomes" id="UP000033106">
    <property type="component" value="Chromosome"/>
</dbReference>
<dbReference type="Proteomes" id="UP000282269">
    <property type="component" value="Chromosome"/>
</dbReference>